<dbReference type="AlphaFoldDB" id="A0AAN9F201"/>
<sequence length="141" mass="15680">MSDTLLQSSHQGLCIDIKILLISGADFEARFWEFKKKGFLNYNGKQFRYVASVRDLVFMRSGNVVHTLGVVLIFPSMVCYTFGERGAHSGSDAYYPSMVRHYVLGTNVGVPGTQGCIGWTFQDGLLEASVVEENHASCHLH</sequence>
<accession>A0AAN9F201</accession>
<name>A0AAN9F201_CROPI</name>
<comment type="caution">
    <text evidence="1">The sequence shown here is derived from an EMBL/GenBank/DDBJ whole genome shotgun (WGS) entry which is preliminary data.</text>
</comment>
<dbReference type="EMBL" id="JAYWIO010000004">
    <property type="protein sequence ID" value="KAK7268017.1"/>
    <property type="molecule type" value="Genomic_DNA"/>
</dbReference>
<protein>
    <submittedName>
        <fullName evidence="1">Uncharacterized protein</fullName>
    </submittedName>
</protein>
<gene>
    <name evidence="1" type="ORF">RIF29_20699</name>
</gene>
<proteinExistence type="predicted"/>
<dbReference type="Proteomes" id="UP001372338">
    <property type="component" value="Unassembled WGS sequence"/>
</dbReference>
<reference evidence="1 2" key="1">
    <citation type="submission" date="2024-01" db="EMBL/GenBank/DDBJ databases">
        <title>The genomes of 5 underutilized Papilionoideae crops provide insights into root nodulation and disease resistanc.</title>
        <authorList>
            <person name="Yuan L."/>
        </authorList>
    </citation>
    <scope>NUCLEOTIDE SEQUENCE [LARGE SCALE GENOMIC DNA]</scope>
    <source>
        <strain evidence="1">ZHUSHIDOU_FW_LH</strain>
        <tissue evidence="1">Leaf</tissue>
    </source>
</reference>
<keyword evidence="2" id="KW-1185">Reference proteome</keyword>
<evidence type="ECO:0000313" key="1">
    <source>
        <dbReference type="EMBL" id="KAK7268017.1"/>
    </source>
</evidence>
<evidence type="ECO:0000313" key="2">
    <source>
        <dbReference type="Proteomes" id="UP001372338"/>
    </source>
</evidence>
<organism evidence="1 2">
    <name type="scientific">Crotalaria pallida</name>
    <name type="common">Smooth rattlebox</name>
    <name type="synonym">Crotalaria striata</name>
    <dbReference type="NCBI Taxonomy" id="3830"/>
    <lineage>
        <taxon>Eukaryota</taxon>
        <taxon>Viridiplantae</taxon>
        <taxon>Streptophyta</taxon>
        <taxon>Embryophyta</taxon>
        <taxon>Tracheophyta</taxon>
        <taxon>Spermatophyta</taxon>
        <taxon>Magnoliopsida</taxon>
        <taxon>eudicotyledons</taxon>
        <taxon>Gunneridae</taxon>
        <taxon>Pentapetalae</taxon>
        <taxon>rosids</taxon>
        <taxon>fabids</taxon>
        <taxon>Fabales</taxon>
        <taxon>Fabaceae</taxon>
        <taxon>Papilionoideae</taxon>
        <taxon>50 kb inversion clade</taxon>
        <taxon>genistoids sensu lato</taxon>
        <taxon>core genistoids</taxon>
        <taxon>Crotalarieae</taxon>
        <taxon>Crotalaria</taxon>
    </lineage>
</organism>